<keyword evidence="4" id="KW-0572">Peptidoglycan-anchor</keyword>
<feature type="compositionally biased region" description="Pro residues" evidence="5">
    <location>
        <begin position="1712"/>
        <end position="1727"/>
    </location>
</feature>
<protein>
    <submittedName>
        <fullName evidence="8">KxYKxGKxW signal peptide domain-containing protein</fullName>
    </submittedName>
</protein>
<evidence type="ECO:0000259" key="7">
    <source>
        <dbReference type="PROSITE" id="PS50847"/>
    </source>
</evidence>
<keyword evidence="3" id="KW-0732">Signal</keyword>
<dbReference type="Pfam" id="PF00746">
    <property type="entry name" value="Gram_pos_anchor"/>
    <property type="match status" value="1"/>
</dbReference>
<dbReference type="InterPro" id="IPR019931">
    <property type="entry name" value="LPXTG_anchor"/>
</dbReference>
<evidence type="ECO:0000313" key="9">
    <source>
        <dbReference type="Proteomes" id="UP000192095"/>
    </source>
</evidence>
<gene>
    <name evidence="8" type="ORF">LLUC06_1233</name>
</gene>
<reference evidence="8 9" key="1">
    <citation type="journal article" date="2017" name="BMC Genomics">
        <title>Comparative and functional genomics of the Lactococcus lactis taxon; insights into evolution and niche adaptation.</title>
        <authorList>
            <person name="Kelleher P."/>
            <person name="Bottacini F."/>
            <person name="Mahony J."/>
            <person name="Kilcawley K.N."/>
            <person name="van Sinderen D."/>
        </authorList>
    </citation>
    <scope>NUCLEOTIDE SEQUENCE [LARGE SCALE GENOMIC DNA]</scope>
    <source>
        <strain evidence="8 9">UC06</strain>
    </source>
</reference>
<dbReference type="Proteomes" id="UP000192095">
    <property type="component" value="Chromosome"/>
</dbReference>
<evidence type="ECO:0000256" key="4">
    <source>
        <dbReference type="ARBA" id="ARBA00023088"/>
    </source>
</evidence>
<sequence>MQKYHSKHENIAKQTQFRTWKKGKSWLYAASILTVLTGGAAASSVVTPDSVTASADTVTPAAYRPAGEATGPGSVVSSEVAANASSYYAAASSALSGTDSDGVHSSGASDIVSSANDKAADANSYISSSTGSLSSGASSVASGTLDDWNNAASSFVSAASSNTTTNSLSSAVSNYQNALDSANSYNVANNIKTSGGANSEYAATYSDGSGNTYSSNAVSQYQSAVDSYSTAVHNYYNSAVATLDKNATLSGWYDTLTADKNILNAYDSDSAANTPAGALKSDSSAFATALSGLNSLVSASGASNFFSSAAASVAAAGSDVATYDYSSAYILAVVRLQTTANQVLTQYQTDYGTYITAAEQYAQDSNTAKAAGYNGTVTALTDSATQQINFDTAWGNASQTIKDFTTSANTNGTLMNDNAQIMADYEVASLAYTDFSNAATQQNTDLVTLTDIVTNFPMSASTSGETTATDTLTSWESQYTAAIHALQSDVAKTEYYQGIYNDKLAAYNDDATDPLYPSDNPTLPTATGNTAADYLNKIQTGLGTIDTAQNGTVSADAAQVLTNYETDFTKYNQDFQTYLTALATYQSDYEMAYTNAMQNNQAAPALPTPPTAPNPADYFNGTVTGATAIIGDIPTAAVTYLTNQLQQDQYNLVSASYDQLQTDINALIHTINDFKATNAPSYAQITSILNTYNGLTELSLDNIKDLLSLPTLCDSLSSAIAQLIAAEPALIKTVQADLGAYLSSATIYNTYNGWDGSTTGLKTTPYLTWNIKNPLYTLNQALRQYGVNNFSGQTPNGGVLNNLSALDTIYSSLYNSNSVPGAWAITENYSGPASGYQDWLVTEINAANPGLNATTLLDPDLWNDFYAVNGFANPNAPTQAGVVQNPVPLTPLTPPDLNTGYTGTTSDEMTTNAPTQPNTPAYKTPNLAASLVLGETVTVTPPIYGTLQALPTAPNLMLNAIYPPAVTTLPTAPEAPTPPTLGTLLPALSVPSLNLPTPPTVPSLMIPSVPTPPILSLPAIPVPPTLDLPTDANAPKLTLPTAPTPPVLGQLPEVPTAPSLKLPMPPTPPTVSLPSAPTPPTLTNPNVTIPDLPALPSFTPVDDMPAPSKAVTNGSTSINGQTTEPSMLWDWIISQQTNGTPTAYSDFENYVAAVSAWKDQVTQIISDYQKQVADADGAYDAGTAAIATYLTAYQTYSENYDTAVSGYNTAWTTYNSAYQTYESSYDAAVTKYQSEYNDYKQEQSDYESQYESVVSAYQSAWSTYVSAYDDYQNAYEKSVSDYTTAWATYVSAHNDYAGKYDAEVSAYTSAWTQYLTQFSQYSEDYDTAVSQYESDWTNYDTDYQKTYKTGYDSAVSNYNNDWNTYDVAYQAYTNDYATAVGNYNSTWTKYLSDYSTYSSTYDSVTGTYEGDWTAYDATYQTYKTAWEAYDSAYQQLVTDSYDMTDFTETPLVAEETKTTYADKVTQETKETPAAMSDEATKADIPTLSDKAAKDSIADKTTEAEKANIPEKSTLAEEATIPDKEDKASEATIEPMTDGPSADLSADSRLVPEAIKESLADKDAEQTLTQGDRPIVQEITVPDTPDTDAADYLYTSDIILDTFDTTQIILPTDVSQITVHDKYGNLVSPDQYTVTITDVDATHKLVTITFASSFVLSDRLYNNTLTVSIPTYSTWAIAGLGPDYDNTAYTITTSPKGKTKQPTNTVHVRPVLPNTPPTVPPVAPPETPNIPEKPNLPNSPRIPQVPKVPNQPMIPRKPTLSLTSSRLKIPEPLKYVPVGKILPHTGDNSDSSLTIYGGAAITGFIGLEIYSLKRRKKSTVKNHNF</sequence>
<keyword evidence="6" id="KW-0472">Membrane</keyword>
<feature type="region of interest" description="Disordered" evidence="5">
    <location>
        <begin position="1693"/>
        <end position="1755"/>
    </location>
</feature>
<feature type="region of interest" description="Disordered" evidence="5">
    <location>
        <begin position="1462"/>
        <end position="1546"/>
    </location>
</feature>
<name>A0A1V0P2B4_LACLL</name>
<evidence type="ECO:0000256" key="3">
    <source>
        <dbReference type="ARBA" id="ARBA00022729"/>
    </source>
</evidence>
<keyword evidence="2" id="KW-0964">Secreted</keyword>
<dbReference type="PANTHER" id="PTHR45733">
    <property type="entry name" value="FORMIN-J"/>
    <property type="match status" value="1"/>
</dbReference>
<keyword evidence="6" id="KW-0812">Transmembrane</keyword>
<dbReference type="EMBL" id="CP015902">
    <property type="protein sequence ID" value="ARE20778.1"/>
    <property type="molecule type" value="Genomic_DNA"/>
</dbReference>
<feature type="domain" description="Gram-positive cocci surface proteins LPxTG" evidence="7">
    <location>
        <begin position="1781"/>
        <end position="1822"/>
    </location>
</feature>
<dbReference type="InterPro" id="IPR022263">
    <property type="entry name" value="KxYKxGKxW"/>
</dbReference>
<keyword evidence="1" id="KW-0134">Cell wall</keyword>
<feature type="transmembrane region" description="Helical" evidence="6">
    <location>
        <begin position="1792"/>
        <end position="1811"/>
    </location>
</feature>
<keyword evidence="6" id="KW-1133">Transmembrane helix</keyword>
<evidence type="ECO:0000256" key="5">
    <source>
        <dbReference type="SAM" id="MobiDB-lite"/>
    </source>
</evidence>
<proteinExistence type="predicted"/>
<evidence type="ECO:0000256" key="2">
    <source>
        <dbReference type="ARBA" id="ARBA00022525"/>
    </source>
</evidence>
<evidence type="ECO:0000256" key="6">
    <source>
        <dbReference type="SAM" id="Phobius"/>
    </source>
</evidence>
<evidence type="ECO:0000313" key="8">
    <source>
        <dbReference type="EMBL" id="ARE20778.1"/>
    </source>
</evidence>
<dbReference type="InterPro" id="IPR051144">
    <property type="entry name" value="Formin_homology_domain"/>
</dbReference>
<evidence type="ECO:0000256" key="1">
    <source>
        <dbReference type="ARBA" id="ARBA00022512"/>
    </source>
</evidence>
<feature type="compositionally biased region" description="Polar residues" evidence="5">
    <location>
        <begin position="1693"/>
        <end position="1705"/>
    </location>
</feature>
<organism evidence="8 9">
    <name type="scientific">Lactococcus lactis subsp. lactis</name>
    <name type="common">Streptococcus lactis</name>
    <dbReference type="NCBI Taxonomy" id="1360"/>
    <lineage>
        <taxon>Bacteria</taxon>
        <taxon>Bacillati</taxon>
        <taxon>Bacillota</taxon>
        <taxon>Bacilli</taxon>
        <taxon>Lactobacillales</taxon>
        <taxon>Streptococcaceae</taxon>
        <taxon>Lactococcus</taxon>
    </lineage>
</organism>
<accession>A0A1V0P2B4</accession>
<dbReference type="PROSITE" id="PS50847">
    <property type="entry name" value="GRAM_POS_ANCHORING"/>
    <property type="match status" value="1"/>
</dbReference>
<dbReference type="NCBIfam" id="TIGR03715">
    <property type="entry name" value="KxYKxGKxW"/>
    <property type="match status" value="1"/>
</dbReference>
<feature type="compositionally biased region" description="Basic and acidic residues" evidence="5">
    <location>
        <begin position="1490"/>
        <end position="1508"/>
    </location>
</feature>
<dbReference type="RefSeq" id="WP_158620875.1">
    <property type="nucleotide sequence ID" value="NZ_CP015902.2"/>
</dbReference>